<keyword evidence="2" id="KW-1185">Reference proteome</keyword>
<protein>
    <submittedName>
        <fullName evidence="1">Uncharacterized protein</fullName>
    </submittedName>
</protein>
<accession>A0ACB9JEM5</accession>
<dbReference type="EMBL" id="CM042021">
    <property type="protein sequence ID" value="KAI3818629.1"/>
    <property type="molecule type" value="Genomic_DNA"/>
</dbReference>
<dbReference type="Proteomes" id="UP001056120">
    <property type="component" value="Linkage Group LG04"/>
</dbReference>
<proteinExistence type="predicted"/>
<comment type="caution">
    <text evidence="1">The sequence shown here is derived from an EMBL/GenBank/DDBJ whole genome shotgun (WGS) entry which is preliminary data.</text>
</comment>
<name>A0ACB9JEM5_9ASTR</name>
<reference evidence="1 2" key="2">
    <citation type="journal article" date="2022" name="Mol. Ecol. Resour.">
        <title>The genomes of chicory, endive, great burdock and yacon provide insights into Asteraceae paleo-polyploidization history and plant inulin production.</title>
        <authorList>
            <person name="Fan W."/>
            <person name="Wang S."/>
            <person name="Wang H."/>
            <person name="Wang A."/>
            <person name="Jiang F."/>
            <person name="Liu H."/>
            <person name="Zhao H."/>
            <person name="Xu D."/>
            <person name="Zhang Y."/>
        </authorList>
    </citation>
    <scope>NUCLEOTIDE SEQUENCE [LARGE SCALE GENOMIC DNA]</scope>
    <source>
        <strain evidence="2">cv. Yunnan</strain>
        <tissue evidence="1">Leaves</tissue>
    </source>
</reference>
<organism evidence="1 2">
    <name type="scientific">Smallanthus sonchifolius</name>
    <dbReference type="NCBI Taxonomy" id="185202"/>
    <lineage>
        <taxon>Eukaryota</taxon>
        <taxon>Viridiplantae</taxon>
        <taxon>Streptophyta</taxon>
        <taxon>Embryophyta</taxon>
        <taxon>Tracheophyta</taxon>
        <taxon>Spermatophyta</taxon>
        <taxon>Magnoliopsida</taxon>
        <taxon>eudicotyledons</taxon>
        <taxon>Gunneridae</taxon>
        <taxon>Pentapetalae</taxon>
        <taxon>asterids</taxon>
        <taxon>campanulids</taxon>
        <taxon>Asterales</taxon>
        <taxon>Asteraceae</taxon>
        <taxon>Asteroideae</taxon>
        <taxon>Heliantheae alliance</taxon>
        <taxon>Millerieae</taxon>
        <taxon>Smallanthus</taxon>
    </lineage>
</organism>
<gene>
    <name evidence="1" type="ORF">L1987_12444</name>
</gene>
<sequence>MASSEWPQLKLGSQGLVVSAQGLGCMGMSAFYGPPKPEPDMIKLIHHGIESGVTFLDTSDIYGPHTNEILIGKVGNEVLIGVELLISISMGELKKLVDEGKVKYVGLSEASASTIRRAHAVHPITAIQTKWSLWSRDLEDEIVPTCRHKVKQGNPRFQNVERNKTIFKQVNEMTTRKGCTAAQLALAWVHHQGNDVVPIPGTTNIENLNQNIGALSVKLTPAEMVELESFASNDVVKGKRHEYMHMTWMNSDTPSLSSWKELLLWKLKELCDVSFTLLEPYVVLDGVNKIVILLDVFNVFSKCQILDSCPDYMLKLLVMWKWISFSLSLQGANMPARAELLLGEEEKQMFHEVYDSVLYLGIIEMLQETQISIQLDMGESSSFIPSWNSVRLFIAGILQ</sequence>
<evidence type="ECO:0000313" key="1">
    <source>
        <dbReference type="EMBL" id="KAI3818629.1"/>
    </source>
</evidence>
<reference evidence="2" key="1">
    <citation type="journal article" date="2022" name="Mol. Ecol. Resour.">
        <title>The genomes of chicory, endive, great burdock and yacon provide insights into Asteraceae palaeo-polyploidization history and plant inulin production.</title>
        <authorList>
            <person name="Fan W."/>
            <person name="Wang S."/>
            <person name="Wang H."/>
            <person name="Wang A."/>
            <person name="Jiang F."/>
            <person name="Liu H."/>
            <person name="Zhao H."/>
            <person name="Xu D."/>
            <person name="Zhang Y."/>
        </authorList>
    </citation>
    <scope>NUCLEOTIDE SEQUENCE [LARGE SCALE GENOMIC DNA]</scope>
    <source>
        <strain evidence="2">cv. Yunnan</strain>
    </source>
</reference>
<evidence type="ECO:0000313" key="2">
    <source>
        <dbReference type="Proteomes" id="UP001056120"/>
    </source>
</evidence>